<name>A0A8D8P0T8_CULPI</name>
<dbReference type="EMBL" id="HBUE01207326">
    <property type="protein sequence ID" value="CAG6532759.1"/>
    <property type="molecule type" value="Transcribed_RNA"/>
</dbReference>
<dbReference type="EMBL" id="HBUE01313632">
    <property type="protein sequence ID" value="CAG6584631.1"/>
    <property type="molecule type" value="Transcribed_RNA"/>
</dbReference>
<evidence type="ECO:0000256" key="1">
    <source>
        <dbReference type="SAM" id="MobiDB-lite"/>
    </source>
</evidence>
<feature type="compositionally biased region" description="Basic and acidic residues" evidence="1">
    <location>
        <begin position="53"/>
        <end position="62"/>
    </location>
</feature>
<feature type="compositionally biased region" description="Low complexity" evidence="1">
    <location>
        <begin position="71"/>
        <end position="81"/>
    </location>
</feature>
<feature type="region of interest" description="Disordered" evidence="1">
    <location>
        <begin position="49"/>
        <end position="89"/>
    </location>
</feature>
<reference evidence="2" key="1">
    <citation type="submission" date="2021-05" db="EMBL/GenBank/DDBJ databases">
        <authorList>
            <person name="Alioto T."/>
            <person name="Alioto T."/>
            <person name="Gomez Garrido J."/>
        </authorList>
    </citation>
    <scope>NUCLEOTIDE SEQUENCE</scope>
</reference>
<dbReference type="EMBL" id="HBUE01313633">
    <property type="protein sequence ID" value="CAG6584633.1"/>
    <property type="molecule type" value="Transcribed_RNA"/>
</dbReference>
<accession>A0A8D8P0T8</accession>
<evidence type="ECO:0000313" key="2">
    <source>
        <dbReference type="EMBL" id="CAG6584631.1"/>
    </source>
</evidence>
<protein>
    <submittedName>
        <fullName evidence="2">(northern house mosquito) hypothetical protein</fullName>
    </submittedName>
</protein>
<sequence length="119" mass="13449">MANLEKIRLARQNLLKCCKIRNFQTNYQPDVATFRAGHPSQIRKILVRPSRVPRPEKKKEFTFHSLTPQKTTSTSANSTSHSDAEHSRTTFWPEMALADGCVFLGGKADHEITHSDTLA</sequence>
<organism evidence="2">
    <name type="scientific">Culex pipiens</name>
    <name type="common">House mosquito</name>
    <dbReference type="NCBI Taxonomy" id="7175"/>
    <lineage>
        <taxon>Eukaryota</taxon>
        <taxon>Metazoa</taxon>
        <taxon>Ecdysozoa</taxon>
        <taxon>Arthropoda</taxon>
        <taxon>Hexapoda</taxon>
        <taxon>Insecta</taxon>
        <taxon>Pterygota</taxon>
        <taxon>Neoptera</taxon>
        <taxon>Endopterygota</taxon>
        <taxon>Diptera</taxon>
        <taxon>Nematocera</taxon>
        <taxon>Culicoidea</taxon>
        <taxon>Culicidae</taxon>
        <taxon>Culicinae</taxon>
        <taxon>Culicini</taxon>
        <taxon>Culex</taxon>
        <taxon>Culex</taxon>
    </lineage>
</organism>
<proteinExistence type="predicted"/>
<dbReference type="AlphaFoldDB" id="A0A8D8P0T8"/>
<dbReference type="EMBL" id="HBUE01207327">
    <property type="protein sequence ID" value="CAG6532761.1"/>
    <property type="molecule type" value="Transcribed_RNA"/>
</dbReference>